<dbReference type="PANTHER" id="PTHR47969:SF15">
    <property type="entry name" value="CHROMOSOME-ASSOCIATED KINESIN KIF4A-RELATED"/>
    <property type="match status" value="1"/>
</dbReference>
<dbReference type="GO" id="GO:0007018">
    <property type="term" value="P:microtubule-based movement"/>
    <property type="evidence" value="ECO:0007669"/>
    <property type="project" value="InterPro"/>
</dbReference>
<evidence type="ECO:0000256" key="4">
    <source>
        <dbReference type="ARBA" id="ARBA00022840"/>
    </source>
</evidence>
<comment type="similarity">
    <text evidence="7">Belongs to the TRAFAC class myosin-kinesin ATPase superfamily. Kinesin family.</text>
</comment>
<dbReference type="GO" id="GO:0051231">
    <property type="term" value="P:spindle elongation"/>
    <property type="evidence" value="ECO:0007669"/>
    <property type="project" value="TreeGrafter"/>
</dbReference>
<dbReference type="GO" id="GO:0005524">
    <property type="term" value="F:ATP binding"/>
    <property type="evidence" value="ECO:0007669"/>
    <property type="project" value="UniProtKB-KW"/>
</dbReference>
<proteinExistence type="inferred from homology"/>
<organism evidence="9 10">
    <name type="scientific">Daphnia magna</name>
    <dbReference type="NCBI Taxonomy" id="35525"/>
    <lineage>
        <taxon>Eukaryota</taxon>
        <taxon>Metazoa</taxon>
        <taxon>Ecdysozoa</taxon>
        <taxon>Arthropoda</taxon>
        <taxon>Crustacea</taxon>
        <taxon>Branchiopoda</taxon>
        <taxon>Diplostraca</taxon>
        <taxon>Cladocera</taxon>
        <taxon>Anomopoda</taxon>
        <taxon>Daphniidae</taxon>
        <taxon>Daphnia</taxon>
    </lineage>
</organism>
<evidence type="ECO:0000256" key="3">
    <source>
        <dbReference type="ARBA" id="ARBA00022741"/>
    </source>
</evidence>
<dbReference type="InterPro" id="IPR001752">
    <property type="entry name" value="Kinesin_motor_dom"/>
</dbReference>
<dbReference type="GO" id="GO:0008017">
    <property type="term" value="F:microtubule binding"/>
    <property type="evidence" value="ECO:0007669"/>
    <property type="project" value="InterPro"/>
</dbReference>
<evidence type="ECO:0000313" key="10">
    <source>
        <dbReference type="Proteomes" id="UP000076858"/>
    </source>
</evidence>
<sequence>MGEDTSFTFDINVSYLESWNEEVDIREDPKSGIKINVLTKTPVSKWEETLKCLLNGSLNRLTGVTDMNHQSSRSHAIFTLTINQINNQRQCVNRKTSKFHLVYVAGSERASKTDAVGERYAEGVNINKELLSLGNVISALYESNPRHIPCRDSKLTWLSQDSHGGNSHTLMIACVGPADSNYEESLSTLR</sequence>
<dbReference type="InterPro" id="IPR036961">
    <property type="entry name" value="Kinesin_motor_dom_sf"/>
</dbReference>
<dbReference type="PANTHER" id="PTHR47969">
    <property type="entry name" value="CHROMOSOME-ASSOCIATED KINESIN KIF4A-RELATED"/>
    <property type="match status" value="1"/>
</dbReference>
<reference evidence="9 10" key="1">
    <citation type="submission" date="2016-03" db="EMBL/GenBank/DDBJ databases">
        <title>EvidentialGene: Evidence-directed Construction of Genes on Genomes.</title>
        <authorList>
            <person name="Gilbert D.G."/>
            <person name="Choi J.-H."/>
            <person name="Mockaitis K."/>
            <person name="Colbourne J."/>
            <person name="Pfrender M."/>
        </authorList>
    </citation>
    <scope>NUCLEOTIDE SEQUENCE [LARGE SCALE GENOMIC DNA]</scope>
    <source>
        <strain evidence="9 10">Xinb3</strain>
        <tissue evidence="9">Complete organism</tissue>
    </source>
</reference>
<dbReference type="Pfam" id="PF00225">
    <property type="entry name" value="Kinesin"/>
    <property type="match status" value="1"/>
</dbReference>
<keyword evidence="6" id="KW-0206">Cytoskeleton</keyword>
<protein>
    <submittedName>
        <fullName evidence="9">Kinesin-like protein</fullName>
    </submittedName>
</protein>
<dbReference type="PROSITE" id="PS50067">
    <property type="entry name" value="KINESIN_MOTOR_2"/>
    <property type="match status" value="1"/>
</dbReference>
<dbReference type="SMART" id="SM00129">
    <property type="entry name" value="KISc"/>
    <property type="match status" value="1"/>
</dbReference>
<dbReference type="STRING" id="35525.A0A164F865"/>
<keyword evidence="4" id="KW-0067">ATP-binding</keyword>
<dbReference type="InterPro" id="IPR027640">
    <property type="entry name" value="Kinesin-like_fam"/>
</dbReference>
<dbReference type="InterPro" id="IPR027417">
    <property type="entry name" value="P-loop_NTPase"/>
</dbReference>
<evidence type="ECO:0000256" key="7">
    <source>
        <dbReference type="PROSITE-ProRule" id="PRU00283"/>
    </source>
</evidence>
<dbReference type="GO" id="GO:0007052">
    <property type="term" value="P:mitotic spindle organization"/>
    <property type="evidence" value="ECO:0007669"/>
    <property type="project" value="TreeGrafter"/>
</dbReference>
<keyword evidence="5" id="KW-0175">Coiled coil</keyword>
<feature type="domain" description="Kinesin motor" evidence="8">
    <location>
        <begin position="1"/>
        <end position="190"/>
    </location>
</feature>
<evidence type="ECO:0000256" key="5">
    <source>
        <dbReference type="ARBA" id="ARBA00023054"/>
    </source>
</evidence>
<dbReference type="GO" id="GO:0005875">
    <property type="term" value="C:microtubule associated complex"/>
    <property type="evidence" value="ECO:0007669"/>
    <property type="project" value="TreeGrafter"/>
</dbReference>
<dbReference type="Proteomes" id="UP000076858">
    <property type="component" value="Unassembled WGS sequence"/>
</dbReference>
<comment type="caution">
    <text evidence="9">The sequence shown here is derived from an EMBL/GenBank/DDBJ whole genome shotgun (WGS) entry which is preliminary data.</text>
</comment>
<evidence type="ECO:0000256" key="6">
    <source>
        <dbReference type="ARBA" id="ARBA00023212"/>
    </source>
</evidence>
<gene>
    <name evidence="9" type="ORF">APZ42_007541</name>
</gene>
<comment type="caution">
    <text evidence="7">Lacks conserved residue(s) required for the propagation of feature annotation.</text>
</comment>
<dbReference type="GO" id="GO:0003777">
    <property type="term" value="F:microtubule motor activity"/>
    <property type="evidence" value="ECO:0007669"/>
    <property type="project" value="InterPro"/>
</dbReference>
<keyword evidence="3" id="KW-0547">Nucleotide-binding</keyword>
<dbReference type="EMBL" id="LRGB01021051">
    <property type="protein sequence ID" value="KZR97529.1"/>
    <property type="molecule type" value="Genomic_DNA"/>
</dbReference>
<evidence type="ECO:0000259" key="8">
    <source>
        <dbReference type="PROSITE" id="PS50067"/>
    </source>
</evidence>
<feature type="non-terminal residue" evidence="9">
    <location>
        <position position="190"/>
    </location>
</feature>
<comment type="subcellular location">
    <subcellularLocation>
        <location evidence="1">Cytoplasm</location>
        <location evidence="1">Cytoskeleton</location>
    </subcellularLocation>
</comment>
<dbReference type="SUPFAM" id="SSF52540">
    <property type="entry name" value="P-loop containing nucleoside triphosphate hydrolases"/>
    <property type="match status" value="1"/>
</dbReference>
<evidence type="ECO:0000256" key="2">
    <source>
        <dbReference type="ARBA" id="ARBA00022490"/>
    </source>
</evidence>
<dbReference type="Gene3D" id="3.40.850.10">
    <property type="entry name" value="Kinesin motor domain"/>
    <property type="match status" value="1"/>
</dbReference>
<evidence type="ECO:0000313" key="9">
    <source>
        <dbReference type="EMBL" id="KZR97529.1"/>
    </source>
</evidence>
<keyword evidence="10" id="KW-1185">Reference proteome</keyword>
<keyword evidence="2" id="KW-0963">Cytoplasm</keyword>
<dbReference type="PRINTS" id="PR00380">
    <property type="entry name" value="KINESINHEAVY"/>
</dbReference>
<evidence type="ECO:0000256" key="1">
    <source>
        <dbReference type="ARBA" id="ARBA00004245"/>
    </source>
</evidence>
<name>A0A164F865_9CRUS</name>
<accession>A0A164F865</accession>
<dbReference type="AlphaFoldDB" id="A0A164F865"/>